<dbReference type="Proteomes" id="UP000664277">
    <property type="component" value="Unassembled WGS sequence"/>
</dbReference>
<sequence>MNNKLIFKWWLVFFAISAVGGFLAGGFLGMIFGFCLGVFGAIIHQPEMVKPLVMTICPIVGMLASLPISYFAFKFAVGKILKESN</sequence>
<feature type="transmembrane region" description="Helical" evidence="1">
    <location>
        <begin position="52"/>
        <end position="73"/>
    </location>
</feature>
<comment type="caution">
    <text evidence="2">The sequence shown here is derived from an EMBL/GenBank/DDBJ whole genome shotgun (WGS) entry which is preliminary data.</text>
</comment>
<name>A0A8J7P6Q0_9BACT</name>
<reference evidence="2" key="1">
    <citation type="submission" date="2021-02" db="EMBL/GenBank/DDBJ databases">
        <title>Genome-Resolved Metagenomics of a Microbial Community Performing Photosynthetic Biological Nutrient Removal.</title>
        <authorList>
            <person name="Mcdaniel E.A."/>
        </authorList>
    </citation>
    <scope>NUCLEOTIDE SEQUENCE</scope>
    <source>
        <strain evidence="2">UWPOB_OBS1</strain>
    </source>
</reference>
<keyword evidence="1" id="KW-0812">Transmembrane</keyword>
<evidence type="ECO:0000256" key="1">
    <source>
        <dbReference type="SAM" id="Phobius"/>
    </source>
</evidence>
<dbReference type="EMBL" id="JAFLCK010000001">
    <property type="protein sequence ID" value="MBN8658864.1"/>
    <property type="molecule type" value="Genomic_DNA"/>
</dbReference>
<accession>A0A8J7P6Q0</accession>
<keyword evidence="1" id="KW-1133">Transmembrane helix</keyword>
<proteinExistence type="predicted"/>
<dbReference type="AlphaFoldDB" id="A0A8J7P6Q0"/>
<evidence type="ECO:0000313" key="2">
    <source>
        <dbReference type="EMBL" id="MBN8658864.1"/>
    </source>
</evidence>
<feature type="transmembrane region" description="Helical" evidence="1">
    <location>
        <begin position="12"/>
        <end position="40"/>
    </location>
</feature>
<organism evidence="2 3">
    <name type="scientific">Candidatus Obscuribacter phosphatis</name>
    <dbReference type="NCBI Taxonomy" id="1906157"/>
    <lineage>
        <taxon>Bacteria</taxon>
        <taxon>Bacillati</taxon>
        <taxon>Candidatus Melainabacteria</taxon>
        <taxon>Candidatus Obscuribacterales</taxon>
        <taxon>Candidatus Obscuribacteraceae</taxon>
        <taxon>Candidatus Obscuribacter</taxon>
    </lineage>
</organism>
<keyword evidence="1" id="KW-0472">Membrane</keyword>
<protein>
    <submittedName>
        <fullName evidence="2">Uncharacterized protein</fullName>
    </submittedName>
</protein>
<evidence type="ECO:0000313" key="3">
    <source>
        <dbReference type="Proteomes" id="UP000664277"/>
    </source>
</evidence>
<gene>
    <name evidence="2" type="ORF">J0M35_00765</name>
</gene>